<name>A0A0K2GYX1_9CORY</name>
<dbReference type="InterPro" id="IPR015854">
    <property type="entry name" value="ABC_transpr_LolD-like"/>
</dbReference>
<dbReference type="PANTHER" id="PTHR24220">
    <property type="entry name" value="IMPORT ATP-BINDING PROTEIN"/>
    <property type="match status" value="1"/>
</dbReference>
<dbReference type="GO" id="GO:0098796">
    <property type="term" value="C:membrane protein complex"/>
    <property type="evidence" value="ECO:0007669"/>
    <property type="project" value="UniProtKB-ARBA"/>
</dbReference>
<dbReference type="GO" id="GO:0005886">
    <property type="term" value="C:plasma membrane"/>
    <property type="evidence" value="ECO:0007669"/>
    <property type="project" value="TreeGrafter"/>
</dbReference>
<evidence type="ECO:0000313" key="6">
    <source>
        <dbReference type="Proteomes" id="UP000058446"/>
    </source>
</evidence>
<evidence type="ECO:0000313" key="5">
    <source>
        <dbReference type="EMBL" id="ALA66984.1"/>
    </source>
</evidence>
<keyword evidence="1" id="KW-0813">Transport</keyword>
<protein>
    <submittedName>
        <fullName evidence="5">Macrolide ABC transporter ATP-binding protein</fullName>
    </submittedName>
</protein>
<dbReference type="PROSITE" id="PS00211">
    <property type="entry name" value="ABC_TRANSPORTER_1"/>
    <property type="match status" value="1"/>
</dbReference>
<dbReference type="CDD" id="cd03255">
    <property type="entry name" value="ABC_MJ0796_LolCDE_FtsE"/>
    <property type="match status" value="1"/>
</dbReference>
<dbReference type="InterPro" id="IPR017911">
    <property type="entry name" value="MacB-like_ATP-bd"/>
</dbReference>
<evidence type="ECO:0000256" key="3">
    <source>
        <dbReference type="ARBA" id="ARBA00022840"/>
    </source>
</evidence>
<dbReference type="FunFam" id="3.40.50.300:FF:000032">
    <property type="entry name" value="Export ABC transporter ATP-binding protein"/>
    <property type="match status" value="1"/>
</dbReference>
<dbReference type="GO" id="GO:0016887">
    <property type="term" value="F:ATP hydrolysis activity"/>
    <property type="evidence" value="ECO:0007669"/>
    <property type="project" value="InterPro"/>
</dbReference>
<dbReference type="Pfam" id="PF00005">
    <property type="entry name" value="ABC_tran"/>
    <property type="match status" value="1"/>
</dbReference>
<dbReference type="InterPro" id="IPR027417">
    <property type="entry name" value="P-loop_NTPase"/>
</dbReference>
<dbReference type="InterPro" id="IPR003593">
    <property type="entry name" value="AAA+_ATPase"/>
</dbReference>
<dbReference type="GO" id="GO:0022857">
    <property type="term" value="F:transmembrane transporter activity"/>
    <property type="evidence" value="ECO:0007669"/>
    <property type="project" value="UniProtKB-ARBA"/>
</dbReference>
<organism evidence="5 6">
    <name type="scientific">Corynebacterium lactis RW2-5</name>
    <dbReference type="NCBI Taxonomy" id="1408189"/>
    <lineage>
        <taxon>Bacteria</taxon>
        <taxon>Bacillati</taxon>
        <taxon>Actinomycetota</taxon>
        <taxon>Actinomycetes</taxon>
        <taxon>Mycobacteriales</taxon>
        <taxon>Corynebacteriaceae</taxon>
        <taxon>Corynebacterium</taxon>
    </lineage>
</organism>
<keyword evidence="6" id="KW-1185">Reference proteome</keyword>
<dbReference type="EMBL" id="CP006841">
    <property type="protein sequence ID" value="ALA66984.1"/>
    <property type="molecule type" value="Genomic_DNA"/>
</dbReference>
<dbReference type="OrthoDB" id="9802264at2"/>
<dbReference type="SMART" id="SM00382">
    <property type="entry name" value="AAA"/>
    <property type="match status" value="1"/>
</dbReference>
<dbReference type="InterPro" id="IPR003439">
    <property type="entry name" value="ABC_transporter-like_ATP-bd"/>
</dbReference>
<evidence type="ECO:0000256" key="2">
    <source>
        <dbReference type="ARBA" id="ARBA00022741"/>
    </source>
</evidence>
<dbReference type="AlphaFoldDB" id="A0A0K2GYX1"/>
<feature type="domain" description="ABC transporter" evidence="4">
    <location>
        <begin position="23"/>
        <end position="259"/>
    </location>
</feature>
<proteinExistence type="predicted"/>
<dbReference type="GO" id="GO:0005524">
    <property type="term" value="F:ATP binding"/>
    <property type="evidence" value="ECO:0007669"/>
    <property type="project" value="UniProtKB-KW"/>
</dbReference>
<dbReference type="RefSeq" id="WP_053411764.1">
    <property type="nucleotide sequence ID" value="NZ_CP006841.1"/>
</dbReference>
<dbReference type="STRING" id="1408189.CLAC_03845"/>
<keyword evidence="3 5" id="KW-0067">ATP-binding</keyword>
<gene>
    <name evidence="5" type="ORF">CLAC_03845</name>
</gene>
<sequence>MTNTSKANVQSAQTSQAAKPLPLELRDVSVTFGSGAREVHALRGVNLQLHHGELVAVMGPSGSGKSTLLNVAGLLQPATSGSVMVSGKDATQLSAAEAAKLRRRHLGVVFQHFNLVPTLTVGENITLPLELDGLSPAQCRERAEEALEAVELEGLADRFPEEVSGGQAQRIAIARALIGPRGVLLADEPTGALDTSTADAVMKILRARVDSGASGILVTHEPRFAAWADRVLMMRDGVLTGENGAAGQEGNDGEGAIQQ</sequence>
<evidence type="ECO:0000256" key="1">
    <source>
        <dbReference type="ARBA" id="ARBA00022448"/>
    </source>
</evidence>
<dbReference type="InterPro" id="IPR017871">
    <property type="entry name" value="ABC_transporter-like_CS"/>
</dbReference>
<dbReference type="SUPFAM" id="SSF52540">
    <property type="entry name" value="P-loop containing nucleoside triphosphate hydrolases"/>
    <property type="match status" value="1"/>
</dbReference>
<keyword evidence="2" id="KW-0547">Nucleotide-binding</keyword>
<dbReference type="Gene3D" id="3.40.50.300">
    <property type="entry name" value="P-loop containing nucleotide triphosphate hydrolases"/>
    <property type="match status" value="1"/>
</dbReference>
<reference evidence="5 6" key="1">
    <citation type="submission" date="2013-10" db="EMBL/GenBank/DDBJ databases">
        <title>Complete genome sequence of Corynebacterium lactis DSM 45799(T), isolated from raw cow milk.</title>
        <authorList>
            <person name="Ruckert C."/>
            <person name="Albersmeier A."/>
            <person name="Lipski A."/>
            <person name="Kalinowski J."/>
        </authorList>
    </citation>
    <scope>NUCLEOTIDE SEQUENCE [LARGE SCALE GENOMIC DNA]</scope>
    <source>
        <strain evidence="5 6">RW2-5</strain>
    </source>
</reference>
<accession>A0A0K2GYX1</accession>
<dbReference type="PROSITE" id="PS50893">
    <property type="entry name" value="ABC_TRANSPORTER_2"/>
    <property type="match status" value="1"/>
</dbReference>
<dbReference type="KEGG" id="clw:CLAC_03845"/>
<dbReference type="PATRIC" id="fig|1408189.4.peg.768"/>
<evidence type="ECO:0000259" key="4">
    <source>
        <dbReference type="PROSITE" id="PS50893"/>
    </source>
</evidence>
<dbReference type="Proteomes" id="UP000058446">
    <property type="component" value="Chromosome"/>
</dbReference>